<dbReference type="AlphaFoldDB" id="A0ABC8M7Z8"/>
<feature type="compositionally biased region" description="Low complexity" evidence="6">
    <location>
        <begin position="1"/>
        <end position="16"/>
    </location>
</feature>
<evidence type="ECO:0000313" key="9">
    <source>
        <dbReference type="Proteomes" id="UP001642260"/>
    </source>
</evidence>
<dbReference type="Pfam" id="PF00319">
    <property type="entry name" value="SRF-TF"/>
    <property type="match status" value="1"/>
</dbReference>
<keyword evidence="5" id="KW-0539">Nucleus</keyword>
<comment type="subcellular location">
    <subcellularLocation>
        <location evidence="1">Nucleus</location>
    </subcellularLocation>
</comment>
<evidence type="ECO:0000256" key="6">
    <source>
        <dbReference type="SAM" id="MobiDB-lite"/>
    </source>
</evidence>
<dbReference type="InterPro" id="IPR033897">
    <property type="entry name" value="SRF-like_MADS-box"/>
</dbReference>
<feature type="region of interest" description="Disordered" evidence="6">
    <location>
        <begin position="1"/>
        <end position="22"/>
    </location>
</feature>
<keyword evidence="9" id="KW-1185">Reference proteome</keyword>
<keyword evidence="3" id="KW-0238">DNA-binding</keyword>
<dbReference type="SMART" id="SM00432">
    <property type="entry name" value="MADS"/>
    <property type="match status" value="1"/>
</dbReference>
<name>A0ABC8M7Z8_ERUVS</name>
<sequence length="328" mass="37773">MASSSSSFFPSSSSSSKTKKPTNLSQFRATLFQKASSLKAKSLASRQETVFKKAEELSILCGVEVCVIYYGSDGELKTWPREREKVEDIALRYIQLSDEKREVKRYDLEKFLKKINKDDSKKKNKNKNKKVKLGSNHKYPDWDPRFDNYSVEQLTELIQSLERKQPEIQNRLRAVVESQRNVHYMNMPNQEPMQMNHLQQQLLPNQAQSLAPIPNSLTVYQHPNMDMYSRLLGGQETGMNEFLGTNLLPYNSFNSFNSNCATMFSNQFNQNCSKVEDYSVFPQGSGFNNVNVEDYSGLRWAQGTNGLQNMDMYGYNNSNNGFSHQYEI</sequence>
<evidence type="ECO:0000313" key="8">
    <source>
        <dbReference type="EMBL" id="CAH8392302.1"/>
    </source>
</evidence>
<dbReference type="Proteomes" id="UP001642260">
    <property type="component" value="Unassembled WGS sequence"/>
</dbReference>
<dbReference type="SUPFAM" id="SSF55455">
    <property type="entry name" value="SRF-like"/>
    <property type="match status" value="1"/>
</dbReference>
<evidence type="ECO:0000256" key="1">
    <source>
        <dbReference type="ARBA" id="ARBA00004123"/>
    </source>
</evidence>
<keyword evidence="4" id="KW-0804">Transcription</keyword>
<dbReference type="PANTHER" id="PTHR48019">
    <property type="entry name" value="SERUM RESPONSE FACTOR HOMOLOG"/>
    <property type="match status" value="1"/>
</dbReference>
<dbReference type="InterPro" id="IPR002100">
    <property type="entry name" value="TF_MADSbox"/>
</dbReference>
<protein>
    <recommendedName>
        <fullName evidence="7">MADS-box domain-containing protein</fullName>
    </recommendedName>
</protein>
<feature type="domain" description="MADS-box" evidence="7">
    <location>
        <begin position="39"/>
        <end position="83"/>
    </location>
</feature>
<dbReference type="EMBL" id="CAKOAT010990709">
    <property type="protein sequence ID" value="CAH8392302.1"/>
    <property type="molecule type" value="Genomic_DNA"/>
</dbReference>
<dbReference type="GO" id="GO:0005634">
    <property type="term" value="C:nucleus"/>
    <property type="evidence" value="ECO:0007669"/>
    <property type="project" value="UniProtKB-SubCell"/>
</dbReference>
<dbReference type="Gene3D" id="3.40.1810.10">
    <property type="entry name" value="Transcription factor, MADS-box"/>
    <property type="match status" value="1"/>
</dbReference>
<dbReference type="InterPro" id="IPR050142">
    <property type="entry name" value="MADS-box/MEF2_TF"/>
</dbReference>
<dbReference type="CDD" id="cd00266">
    <property type="entry name" value="MADS_SRF_like"/>
    <property type="match status" value="1"/>
</dbReference>
<evidence type="ECO:0000256" key="4">
    <source>
        <dbReference type="ARBA" id="ARBA00023163"/>
    </source>
</evidence>
<proteinExistence type="predicted"/>
<dbReference type="GO" id="GO:0003677">
    <property type="term" value="F:DNA binding"/>
    <property type="evidence" value="ECO:0007669"/>
    <property type="project" value="UniProtKB-KW"/>
</dbReference>
<evidence type="ECO:0000256" key="3">
    <source>
        <dbReference type="ARBA" id="ARBA00023125"/>
    </source>
</evidence>
<evidence type="ECO:0000256" key="2">
    <source>
        <dbReference type="ARBA" id="ARBA00023015"/>
    </source>
</evidence>
<evidence type="ECO:0000256" key="5">
    <source>
        <dbReference type="ARBA" id="ARBA00023242"/>
    </source>
</evidence>
<accession>A0ABC8M7Z8</accession>
<gene>
    <name evidence="8" type="ORF">ERUC_LOCUS44785</name>
</gene>
<dbReference type="PROSITE" id="PS50066">
    <property type="entry name" value="MADS_BOX_2"/>
    <property type="match status" value="1"/>
</dbReference>
<comment type="caution">
    <text evidence="8">The sequence shown here is derived from an EMBL/GenBank/DDBJ whole genome shotgun (WGS) entry which is preliminary data.</text>
</comment>
<dbReference type="InterPro" id="IPR036879">
    <property type="entry name" value="TF_MADSbox_sf"/>
</dbReference>
<organism evidence="8 9">
    <name type="scientific">Eruca vesicaria subsp. sativa</name>
    <name type="common">Garden rocket</name>
    <name type="synonym">Eruca sativa</name>
    <dbReference type="NCBI Taxonomy" id="29727"/>
    <lineage>
        <taxon>Eukaryota</taxon>
        <taxon>Viridiplantae</taxon>
        <taxon>Streptophyta</taxon>
        <taxon>Embryophyta</taxon>
        <taxon>Tracheophyta</taxon>
        <taxon>Spermatophyta</taxon>
        <taxon>Magnoliopsida</taxon>
        <taxon>eudicotyledons</taxon>
        <taxon>Gunneridae</taxon>
        <taxon>Pentapetalae</taxon>
        <taxon>rosids</taxon>
        <taxon>malvids</taxon>
        <taxon>Brassicales</taxon>
        <taxon>Brassicaceae</taxon>
        <taxon>Brassiceae</taxon>
        <taxon>Eruca</taxon>
    </lineage>
</organism>
<reference evidence="8 9" key="1">
    <citation type="submission" date="2022-03" db="EMBL/GenBank/DDBJ databases">
        <authorList>
            <person name="Macdonald S."/>
            <person name="Ahmed S."/>
            <person name="Newling K."/>
        </authorList>
    </citation>
    <scope>NUCLEOTIDE SEQUENCE [LARGE SCALE GENOMIC DNA]</scope>
</reference>
<evidence type="ECO:0000259" key="7">
    <source>
        <dbReference type="PROSITE" id="PS50066"/>
    </source>
</evidence>
<keyword evidence="2" id="KW-0805">Transcription regulation</keyword>